<evidence type="ECO:0000313" key="2">
    <source>
        <dbReference type="EMBL" id="CAH2354201.1"/>
    </source>
</evidence>
<dbReference type="Proteomes" id="UP000837801">
    <property type="component" value="Unassembled WGS sequence"/>
</dbReference>
<evidence type="ECO:0000256" key="1">
    <source>
        <dbReference type="SAM" id="MobiDB-lite"/>
    </source>
</evidence>
<feature type="region of interest" description="Disordered" evidence="1">
    <location>
        <begin position="51"/>
        <end position="74"/>
    </location>
</feature>
<dbReference type="EMBL" id="CAKXYY010000015">
    <property type="protein sequence ID" value="CAH2354201.1"/>
    <property type="molecule type" value="Genomic_DNA"/>
</dbReference>
<accession>A0A9P0QSK4</accession>
<gene>
    <name evidence="2" type="ORF">CLIB1423_15S00848</name>
</gene>
<organism evidence="2 3">
    <name type="scientific">[Candida] railenensis</name>
    <dbReference type="NCBI Taxonomy" id="45579"/>
    <lineage>
        <taxon>Eukaryota</taxon>
        <taxon>Fungi</taxon>
        <taxon>Dikarya</taxon>
        <taxon>Ascomycota</taxon>
        <taxon>Saccharomycotina</taxon>
        <taxon>Pichiomycetes</taxon>
        <taxon>Debaryomycetaceae</taxon>
        <taxon>Kurtzmaniella</taxon>
    </lineage>
</organism>
<protein>
    <submittedName>
        <fullName evidence="2">Uncharacterized protein</fullName>
    </submittedName>
</protein>
<sequence length="74" mass="7457">MGEENEHKEKEHKHHHIGGFVASVAGGVGGAQVGSALGLGGAGDIASSVAGSMGAQRLQQKASSHRNAKKEEGK</sequence>
<keyword evidence="3" id="KW-1185">Reference proteome</keyword>
<proteinExistence type="predicted"/>
<name>A0A9P0QSK4_9ASCO</name>
<comment type="caution">
    <text evidence="2">The sequence shown here is derived from an EMBL/GenBank/DDBJ whole genome shotgun (WGS) entry which is preliminary data.</text>
</comment>
<dbReference type="AlphaFoldDB" id="A0A9P0QSK4"/>
<evidence type="ECO:0000313" key="3">
    <source>
        <dbReference type="Proteomes" id="UP000837801"/>
    </source>
</evidence>
<reference evidence="2" key="1">
    <citation type="submission" date="2022-03" db="EMBL/GenBank/DDBJ databases">
        <authorList>
            <person name="Legras J.-L."/>
            <person name="Devillers H."/>
            <person name="Grondin C."/>
        </authorList>
    </citation>
    <scope>NUCLEOTIDE SEQUENCE</scope>
    <source>
        <strain evidence="2">CLIB 1423</strain>
    </source>
</reference>